<evidence type="ECO:0000256" key="2">
    <source>
        <dbReference type="ARBA" id="ARBA00022737"/>
    </source>
</evidence>
<dbReference type="SMART" id="SM00369">
    <property type="entry name" value="LRR_TYP"/>
    <property type="match status" value="11"/>
</dbReference>
<evidence type="ECO:0000256" key="3">
    <source>
        <dbReference type="SAM" id="SignalP"/>
    </source>
</evidence>
<dbReference type="PANTHER" id="PTHR45712:SF22">
    <property type="entry name" value="INSULIN-LIKE GROWTH FACTOR-BINDING PROTEIN COMPLEX ACID LABILE SUBUNIT"/>
    <property type="match status" value="1"/>
</dbReference>
<dbReference type="InterPro" id="IPR032675">
    <property type="entry name" value="LRR_dom_sf"/>
</dbReference>
<reference evidence="5" key="1">
    <citation type="submission" date="2025-08" db="UniProtKB">
        <authorList>
            <consortium name="RefSeq"/>
        </authorList>
    </citation>
    <scope>IDENTIFICATION</scope>
    <source>
        <strain evidence="5">15085-1641.00</strain>
        <tissue evidence="5">Whole body</tissue>
    </source>
</reference>
<dbReference type="Pfam" id="PF13855">
    <property type="entry name" value="LRR_8"/>
    <property type="match status" value="4"/>
</dbReference>
<dbReference type="InterPro" id="IPR050333">
    <property type="entry name" value="SLRP"/>
</dbReference>
<dbReference type="AlphaFoldDB" id="A0A6J1LN75"/>
<dbReference type="Proteomes" id="UP000504633">
    <property type="component" value="Unplaced"/>
</dbReference>
<dbReference type="OrthoDB" id="676979at2759"/>
<dbReference type="RefSeq" id="XP_023168175.2">
    <property type="nucleotide sequence ID" value="XM_023312407.2"/>
</dbReference>
<dbReference type="KEGG" id="dhe:111597606"/>
<organism evidence="4 5">
    <name type="scientific">Drosophila hydei</name>
    <name type="common">Fruit fly</name>
    <dbReference type="NCBI Taxonomy" id="7224"/>
    <lineage>
        <taxon>Eukaryota</taxon>
        <taxon>Metazoa</taxon>
        <taxon>Ecdysozoa</taxon>
        <taxon>Arthropoda</taxon>
        <taxon>Hexapoda</taxon>
        <taxon>Insecta</taxon>
        <taxon>Pterygota</taxon>
        <taxon>Neoptera</taxon>
        <taxon>Endopterygota</taxon>
        <taxon>Diptera</taxon>
        <taxon>Brachycera</taxon>
        <taxon>Muscomorpha</taxon>
        <taxon>Ephydroidea</taxon>
        <taxon>Drosophilidae</taxon>
        <taxon>Drosophila</taxon>
    </lineage>
</organism>
<feature type="signal peptide" evidence="3">
    <location>
        <begin position="1"/>
        <end position="19"/>
    </location>
</feature>
<dbReference type="Pfam" id="PF00560">
    <property type="entry name" value="LRR_1"/>
    <property type="match status" value="1"/>
</dbReference>
<protein>
    <submittedName>
        <fullName evidence="5">Insulin-like growth factor-binding protein complex acid labile subunit</fullName>
    </submittedName>
</protein>
<feature type="chain" id="PRO_5026800068" evidence="3">
    <location>
        <begin position="20"/>
        <end position="535"/>
    </location>
</feature>
<dbReference type="GO" id="GO:0005615">
    <property type="term" value="C:extracellular space"/>
    <property type="evidence" value="ECO:0007669"/>
    <property type="project" value="TreeGrafter"/>
</dbReference>
<gene>
    <name evidence="5" type="primary">LOC111597606</name>
</gene>
<dbReference type="PROSITE" id="PS51450">
    <property type="entry name" value="LRR"/>
    <property type="match status" value="3"/>
</dbReference>
<dbReference type="SMART" id="SM00365">
    <property type="entry name" value="LRR_SD22"/>
    <property type="match status" value="4"/>
</dbReference>
<dbReference type="FunFam" id="3.80.10.10:FF:001164">
    <property type="entry name" value="GH01279p"/>
    <property type="match status" value="1"/>
</dbReference>
<evidence type="ECO:0000313" key="5">
    <source>
        <dbReference type="RefSeq" id="XP_023168175.2"/>
    </source>
</evidence>
<sequence length="535" mass="61645">MLSISVLALLVFCGVQTKAIQECEHVEHQSYVCREIENFEQLSQYIEEDWQSVNIVNEHTDIENDNSPLPKLSKLHALDLSQSGGLTLGRNGFRDFSSLQRLNLSHCQLEELRGKHFVNNATLVNLDVSDNDLLRIDRSLMRQMPNLVYANFSSNSIAHVELDAFKNLNHLILLDLHTNEQENITIGSNANLRYLSIGNNNVRDFQWCRLRGLPQLYELHLDSNWLEVLDMGIFYVLPQLRVLNVSNNNIYEIQRQLFVGPGPDVDPLLQLLDYSSNNVDFLEDYVFNRLHHLETLNLRLNQISKISPTAFRGLTNLQSLQLQGNKINHLPDEVFANLTALRMLDLSKNNIRQLGTNVFGSYILKNLSAFYLSHNDIEQLHPLAFSSMPFLQELRLSRNKLTALDIRMFAPLRRLRVLTVSENRLVEIEDDLLNTFDKLTDLEINNNRLTFLPTLKEQLVLPLLRHIRIEGNPWQCLCLDELTSWLHARLVSYAATASAYYSGRKPLCIVTPMEQCLRDLQAVREHGIVESYEHI</sequence>
<dbReference type="OMA" id="TPMDKCL"/>
<dbReference type="GeneID" id="111597606"/>
<dbReference type="InterPro" id="IPR003591">
    <property type="entry name" value="Leu-rich_rpt_typical-subtyp"/>
</dbReference>
<name>A0A6J1LN75_DROHY</name>
<dbReference type="SUPFAM" id="SSF52058">
    <property type="entry name" value="L domain-like"/>
    <property type="match status" value="2"/>
</dbReference>
<evidence type="ECO:0000313" key="4">
    <source>
        <dbReference type="Proteomes" id="UP000504633"/>
    </source>
</evidence>
<keyword evidence="1" id="KW-0433">Leucine-rich repeat</keyword>
<keyword evidence="2" id="KW-0677">Repeat</keyword>
<accession>A0A6J1LN75</accession>
<dbReference type="InterPro" id="IPR001611">
    <property type="entry name" value="Leu-rich_rpt"/>
</dbReference>
<keyword evidence="3" id="KW-0732">Signal</keyword>
<proteinExistence type="predicted"/>
<evidence type="ECO:0000256" key="1">
    <source>
        <dbReference type="ARBA" id="ARBA00022614"/>
    </source>
</evidence>
<dbReference type="PANTHER" id="PTHR45712">
    <property type="entry name" value="AGAP008170-PA"/>
    <property type="match status" value="1"/>
</dbReference>
<dbReference type="Gene3D" id="3.80.10.10">
    <property type="entry name" value="Ribonuclease Inhibitor"/>
    <property type="match status" value="2"/>
</dbReference>
<keyword evidence="4" id="KW-1185">Reference proteome</keyword>